<comment type="caution">
    <text evidence="2">The sequence shown here is derived from an EMBL/GenBank/DDBJ whole genome shotgun (WGS) entry which is preliminary data.</text>
</comment>
<evidence type="ECO:0000259" key="1">
    <source>
        <dbReference type="PROSITE" id="PS50943"/>
    </source>
</evidence>
<dbReference type="EMBL" id="PUGF01000009">
    <property type="protein sequence ID" value="PRC93070.1"/>
    <property type="molecule type" value="Genomic_DNA"/>
</dbReference>
<reference evidence="2 3" key="1">
    <citation type="submission" date="2018-02" db="EMBL/GenBank/DDBJ databases">
        <title>Solimicrobium silvestre gen. nov., sp. nov., isolated from alpine forest soil.</title>
        <authorList>
            <person name="Margesin R."/>
            <person name="Albuquerque L."/>
            <person name="Zhang D.-C."/>
            <person name="Froufe H.J.C."/>
            <person name="Severino R."/>
            <person name="Roxo I."/>
            <person name="Egas C."/>
            <person name="Da Costa M.S."/>
        </authorList>
    </citation>
    <scope>NUCLEOTIDE SEQUENCE [LARGE SCALE GENOMIC DNA]</scope>
    <source>
        <strain evidence="2 3">S20-91</strain>
    </source>
</reference>
<evidence type="ECO:0000313" key="2">
    <source>
        <dbReference type="EMBL" id="PRC93070.1"/>
    </source>
</evidence>
<dbReference type="InterPro" id="IPR010982">
    <property type="entry name" value="Lambda_DNA-bd_dom_sf"/>
</dbReference>
<dbReference type="GO" id="GO:0003677">
    <property type="term" value="F:DNA binding"/>
    <property type="evidence" value="ECO:0007669"/>
    <property type="project" value="InterPro"/>
</dbReference>
<dbReference type="OrthoDB" id="9791537at2"/>
<proteinExistence type="predicted"/>
<dbReference type="InterPro" id="IPR001387">
    <property type="entry name" value="Cro/C1-type_HTH"/>
</dbReference>
<dbReference type="PROSITE" id="PS50943">
    <property type="entry name" value="HTH_CROC1"/>
    <property type="match status" value="1"/>
</dbReference>
<dbReference type="SUPFAM" id="SSF47413">
    <property type="entry name" value="lambda repressor-like DNA-binding domains"/>
    <property type="match status" value="1"/>
</dbReference>
<dbReference type="RefSeq" id="WP_105531811.1">
    <property type="nucleotide sequence ID" value="NZ_PUGF01000009.1"/>
</dbReference>
<dbReference type="AlphaFoldDB" id="A0A2S9GZD8"/>
<accession>A0A2S9GZD8</accession>
<gene>
    <name evidence="2" type="ORF">S2091_2156</name>
</gene>
<keyword evidence="3" id="KW-1185">Reference proteome</keyword>
<sequence length="122" mass="13572">MKTYGDRLTESLRIAQKERQELADGIGVSVQAIGQVLAGKTKALTAENSAYAAKFLNVDAFWLATGHGSSTTKVNEATWPFKIRLEAFLALPLDERQRIEDYLEFSVNKWHATQDVKSLKAS</sequence>
<dbReference type="CDD" id="cd00093">
    <property type="entry name" value="HTH_XRE"/>
    <property type="match status" value="1"/>
</dbReference>
<evidence type="ECO:0000313" key="3">
    <source>
        <dbReference type="Proteomes" id="UP000237839"/>
    </source>
</evidence>
<dbReference type="Gene3D" id="1.10.260.40">
    <property type="entry name" value="lambda repressor-like DNA-binding domains"/>
    <property type="match status" value="1"/>
</dbReference>
<feature type="domain" description="HTH cro/C1-type" evidence="1">
    <location>
        <begin position="20"/>
        <end position="63"/>
    </location>
</feature>
<protein>
    <recommendedName>
        <fullName evidence="1">HTH cro/C1-type domain-containing protein</fullName>
    </recommendedName>
</protein>
<organism evidence="2 3">
    <name type="scientific">Solimicrobium silvestre</name>
    <dbReference type="NCBI Taxonomy" id="2099400"/>
    <lineage>
        <taxon>Bacteria</taxon>
        <taxon>Pseudomonadati</taxon>
        <taxon>Pseudomonadota</taxon>
        <taxon>Betaproteobacteria</taxon>
        <taxon>Burkholderiales</taxon>
        <taxon>Oxalobacteraceae</taxon>
        <taxon>Solimicrobium</taxon>
    </lineage>
</organism>
<dbReference type="Proteomes" id="UP000237839">
    <property type="component" value="Unassembled WGS sequence"/>
</dbReference>
<name>A0A2S9GZD8_9BURK</name>